<comment type="caution">
    <text evidence="12">The sequence shown here is derived from an EMBL/GenBank/DDBJ whole genome shotgun (WGS) entry which is preliminary data.</text>
</comment>
<comment type="caution">
    <text evidence="9">Lacks conserved residue(s) required for the propagation of feature annotation.</text>
</comment>
<dbReference type="InterPro" id="IPR020630">
    <property type="entry name" value="THF_DH/CycHdrlase_cat_dom"/>
</dbReference>
<dbReference type="PROSITE" id="PS00766">
    <property type="entry name" value="THF_DHG_CYH_1"/>
    <property type="match status" value="1"/>
</dbReference>
<dbReference type="PRINTS" id="PR00085">
    <property type="entry name" value="THFDHDRGNASE"/>
</dbReference>
<keyword evidence="4 9" id="KW-0378">Hydrolase</keyword>
<dbReference type="InterPro" id="IPR020631">
    <property type="entry name" value="THF_DH/CycHdrlase_NAD-bd_dom"/>
</dbReference>
<evidence type="ECO:0000313" key="12">
    <source>
        <dbReference type="EMBL" id="GGK87016.1"/>
    </source>
</evidence>
<evidence type="ECO:0000256" key="1">
    <source>
        <dbReference type="ARBA" id="ARBA00004777"/>
    </source>
</evidence>
<evidence type="ECO:0000256" key="6">
    <source>
        <dbReference type="ARBA" id="ARBA00023002"/>
    </source>
</evidence>
<dbReference type="InterPro" id="IPR036291">
    <property type="entry name" value="NAD(P)-bd_dom_sf"/>
</dbReference>
<dbReference type="InterPro" id="IPR046346">
    <property type="entry name" value="Aminoacid_DH-like_N_sf"/>
</dbReference>
<feature type="domain" description="Tetrahydrofolate dehydrogenase/cyclohydrolase catalytic" evidence="10">
    <location>
        <begin position="10"/>
        <end position="120"/>
    </location>
</feature>
<reference evidence="13" key="1">
    <citation type="journal article" date="2019" name="Int. J. Syst. Evol. Microbiol.">
        <title>The Global Catalogue of Microorganisms (GCM) 10K type strain sequencing project: providing services to taxonomists for standard genome sequencing and annotation.</title>
        <authorList>
            <consortium name="The Broad Institute Genomics Platform"/>
            <consortium name="The Broad Institute Genome Sequencing Center for Infectious Disease"/>
            <person name="Wu L."/>
            <person name="Ma J."/>
        </authorList>
    </citation>
    <scope>NUCLEOTIDE SEQUENCE [LARGE SCALE GENOMIC DNA]</scope>
    <source>
        <strain evidence="13">JCM 19173</strain>
    </source>
</reference>
<dbReference type="InterPro" id="IPR000672">
    <property type="entry name" value="THF_DH/CycHdrlase"/>
</dbReference>
<evidence type="ECO:0000256" key="9">
    <source>
        <dbReference type="HAMAP-Rule" id="MF_01576"/>
    </source>
</evidence>
<keyword evidence="7 9" id="KW-0486">Methionine biosynthesis</keyword>
<dbReference type="Proteomes" id="UP000604341">
    <property type="component" value="Unassembled WGS sequence"/>
</dbReference>
<dbReference type="EMBL" id="BMPE01000001">
    <property type="protein sequence ID" value="GGK87016.1"/>
    <property type="molecule type" value="Genomic_DNA"/>
</dbReference>
<sequence length="299" mass="30464">MTQGTARVLSGPPAAAALLDEARRRAGRLPAVPHLALVRVGEDPASVSYVRGKAKKAAEVGLSSHVHALPDTTTQADLLALIDQLNADPAVSGILVQLPLPAHLDPAPALLAVHPAKDVDGLHPANTGALWNGHPGLRPCTPAGIMALLAHHGVPVRGVRAVVVGRSALVGRPLAGLLLNADATVTLAHGATPDLGQVTREADLLIVAAGQAHLITPDMIKPGATVVDVGINRVPTEDGKGRLTGDVHPGAAQVAGALTPVPGGVGPMTVAQLLMNTVIAAERQHDQLLTSEVPGEHVR</sequence>
<evidence type="ECO:0000313" key="13">
    <source>
        <dbReference type="Proteomes" id="UP000604341"/>
    </source>
</evidence>
<evidence type="ECO:0000256" key="2">
    <source>
        <dbReference type="ARBA" id="ARBA00022563"/>
    </source>
</evidence>
<evidence type="ECO:0000256" key="3">
    <source>
        <dbReference type="ARBA" id="ARBA00022755"/>
    </source>
</evidence>
<evidence type="ECO:0000256" key="8">
    <source>
        <dbReference type="ARBA" id="ARBA00023268"/>
    </source>
</evidence>
<accession>A0ABQ2FEN5</accession>
<organism evidence="12 13">
    <name type="scientific">Deinococcus radiotolerans</name>
    <dbReference type="NCBI Taxonomy" id="1309407"/>
    <lineage>
        <taxon>Bacteria</taxon>
        <taxon>Thermotogati</taxon>
        <taxon>Deinococcota</taxon>
        <taxon>Deinococci</taxon>
        <taxon>Deinococcales</taxon>
        <taxon>Deinococcaceae</taxon>
        <taxon>Deinococcus</taxon>
    </lineage>
</organism>
<dbReference type="NCBIfam" id="NF010770">
    <property type="entry name" value="PRK14173.1"/>
    <property type="match status" value="1"/>
</dbReference>
<comment type="similarity">
    <text evidence="9">Belongs to the tetrahydrofolate dehydrogenase/cyclohydrolase family.</text>
</comment>
<dbReference type="PROSITE" id="PS00767">
    <property type="entry name" value="THF_DHG_CYH_2"/>
    <property type="match status" value="1"/>
</dbReference>
<keyword evidence="3 9" id="KW-0658">Purine biosynthesis</keyword>
<dbReference type="HAMAP" id="MF_01576">
    <property type="entry name" value="THF_DHG_CYH"/>
    <property type="match status" value="1"/>
</dbReference>
<evidence type="ECO:0000256" key="5">
    <source>
        <dbReference type="ARBA" id="ARBA00022857"/>
    </source>
</evidence>
<dbReference type="EC" id="1.5.1.5" evidence="9"/>
<keyword evidence="8 9" id="KW-0511">Multifunctional enzyme</keyword>
<evidence type="ECO:0000259" key="10">
    <source>
        <dbReference type="Pfam" id="PF00763"/>
    </source>
</evidence>
<comment type="catalytic activity">
    <reaction evidence="9">
        <text>(6R)-5,10-methylene-5,6,7,8-tetrahydrofolate + NADP(+) = (6R)-5,10-methenyltetrahydrofolate + NADPH</text>
        <dbReference type="Rhea" id="RHEA:22812"/>
        <dbReference type="ChEBI" id="CHEBI:15636"/>
        <dbReference type="ChEBI" id="CHEBI:57455"/>
        <dbReference type="ChEBI" id="CHEBI:57783"/>
        <dbReference type="ChEBI" id="CHEBI:58349"/>
        <dbReference type="EC" id="1.5.1.5"/>
    </reaction>
</comment>
<feature type="binding site" evidence="9">
    <location>
        <begin position="165"/>
        <end position="167"/>
    </location>
    <ligand>
        <name>NADP(+)</name>
        <dbReference type="ChEBI" id="CHEBI:58349"/>
    </ligand>
</feature>
<dbReference type="CDD" id="cd01080">
    <property type="entry name" value="NAD_bind_m-THF_DH_Cyclohyd"/>
    <property type="match status" value="1"/>
</dbReference>
<keyword evidence="13" id="KW-1185">Reference proteome</keyword>
<dbReference type="Pfam" id="PF00763">
    <property type="entry name" value="THF_DHG_CYH"/>
    <property type="match status" value="1"/>
</dbReference>
<keyword evidence="2 9" id="KW-0554">One-carbon metabolism</keyword>
<gene>
    <name evidence="9 12" type="primary">folD</name>
    <name evidence="12" type="ORF">GCM10010844_02000</name>
</gene>
<dbReference type="SUPFAM" id="SSF53223">
    <property type="entry name" value="Aminoacid dehydrogenase-like, N-terminal domain"/>
    <property type="match status" value="1"/>
</dbReference>
<comment type="catalytic activity">
    <reaction evidence="9">
        <text>(6R)-5,10-methenyltetrahydrofolate + H2O = (6R)-10-formyltetrahydrofolate + H(+)</text>
        <dbReference type="Rhea" id="RHEA:23700"/>
        <dbReference type="ChEBI" id="CHEBI:15377"/>
        <dbReference type="ChEBI" id="CHEBI:15378"/>
        <dbReference type="ChEBI" id="CHEBI:57455"/>
        <dbReference type="ChEBI" id="CHEBI:195366"/>
        <dbReference type="EC" id="3.5.4.9"/>
    </reaction>
</comment>
<dbReference type="RefSeq" id="WP_189067112.1">
    <property type="nucleotide sequence ID" value="NZ_BMPE01000001.1"/>
</dbReference>
<keyword evidence="5 9" id="KW-0521">NADP</keyword>
<keyword evidence="9" id="KW-0028">Amino-acid biosynthesis</keyword>
<dbReference type="PANTHER" id="PTHR48099">
    <property type="entry name" value="C-1-TETRAHYDROFOLATE SYNTHASE, CYTOPLASMIC-RELATED"/>
    <property type="match status" value="1"/>
</dbReference>
<dbReference type="InterPro" id="IPR020867">
    <property type="entry name" value="THF_DH/CycHdrlase_CS"/>
</dbReference>
<comment type="function">
    <text evidence="9">Catalyzes the oxidation of 5,10-methylenetetrahydrofolate to 5,10-methenyltetrahydrofolate and then the hydrolysis of 5,10-methenyltetrahydrofolate to 10-formyltetrahydrofolate.</text>
</comment>
<dbReference type="Gene3D" id="3.40.50.720">
    <property type="entry name" value="NAD(P)-binding Rossmann-like Domain"/>
    <property type="match status" value="1"/>
</dbReference>
<dbReference type="EC" id="3.5.4.9" evidence="9"/>
<evidence type="ECO:0000259" key="11">
    <source>
        <dbReference type="Pfam" id="PF02882"/>
    </source>
</evidence>
<protein>
    <recommendedName>
        <fullName evidence="9">Bifunctional protein FolD</fullName>
    </recommendedName>
    <domain>
        <recommendedName>
            <fullName evidence="9">Methylenetetrahydrofolate dehydrogenase</fullName>
            <ecNumber evidence="9">1.5.1.5</ecNumber>
        </recommendedName>
    </domain>
    <domain>
        <recommendedName>
            <fullName evidence="9">Methenyltetrahydrofolate cyclohydrolase</fullName>
            <ecNumber evidence="9">3.5.4.9</ecNumber>
        </recommendedName>
    </domain>
</protein>
<keyword evidence="9" id="KW-0368">Histidine biosynthesis</keyword>
<evidence type="ECO:0000256" key="4">
    <source>
        <dbReference type="ARBA" id="ARBA00022801"/>
    </source>
</evidence>
<dbReference type="PANTHER" id="PTHR48099:SF5">
    <property type="entry name" value="C-1-TETRAHYDROFOLATE SYNTHASE, CYTOPLASMIC"/>
    <property type="match status" value="1"/>
</dbReference>
<dbReference type="NCBIfam" id="NF010783">
    <property type="entry name" value="PRK14186.1"/>
    <property type="match status" value="1"/>
</dbReference>
<proteinExistence type="inferred from homology"/>
<feature type="domain" description="Tetrahydrofolate dehydrogenase/cyclohydrolase NAD(P)-binding" evidence="11">
    <location>
        <begin position="139"/>
        <end position="284"/>
    </location>
</feature>
<dbReference type="Gene3D" id="3.40.50.10860">
    <property type="entry name" value="Leucine Dehydrogenase, chain A, domain 1"/>
    <property type="match status" value="1"/>
</dbReference>
<dbReference type="SUPFAM" id="SSF51735">
    <property type="entry name" value="NAD(P)-binding Rossmann-fold domains"/>
    <property type="match status" value="1"/>
</dbReference>
<dbReference type="Pfam" id="PF02882">
    <property type="entry name" value="THF_DHG_CYH_C"/>
    <property type="match status" value="1"/>
</dbReference>
<feature type="binding site" evidence="9">
    <location>
        <position position="231"/>
    </location>
    <ligand>
        <name>NADP(+)</name>
        <dbReference type="ChEBI" id="CHEBI:58349"/>
    </ligand>
</feature>
<comment type="pathway">
    <text evidence="1 9">One-carbon metabolism; tetrahydrofolate interconversion.</text>
</comment>
<name>A0ABQ2FEN5_9DEIO</name>
<keyword evidence="6 9" id="KW-0560">Oxidoreductase</keyword>
<evidence type="ECO:0000256" key="7">
    <source>
        <dbReference type="ARBA" id="ARBA00023167"/>
    </source>
</evidence>
<comment type="subunit">
    <text evidence="9">Homodimer.</text>
</comment>